<dbReference type="NCBIfam" id="TIGR00901">
    <property type="entry name" value="2A0125"/>
    <property type="match status" value="1"/>
</dbReference>
<feature type="transmembrane region" description="Helical" evidence="6">
    <location>
        <begin position="411"/>
        <end position="432"/>
    </location>
</feature>
<organism evidence="7 8">
    <name type="scientific">Andreprevotia lacus DSM 23236</name>
    <dbReference type="NCBI Taxonomy" id="1121001"/>
    <lineage>
        <taxon>Bacteria</taxon>
        <taxon>Pseudomonadati</taxon>
        <taxon>Pseudomonadota</taxon>
        <taxon>Betaproteobacteria</taxon>
        <taxon>Neisseriales</taxon>
        <taxon>Chitinibacteraceae</taxon>
        <taxon>Andreprevotia</taxon>
    </lineage>
</organism>
<evidence type="ECO:0000256" key="6">
    <source>
        <dbReference type="SAM" id="Phobius"/>
    </source>
</evidence>
<evidence type="ECO:0000256" key="2">
    <source>
        <dbReference type="ARBA" id="ARBA00022448"/>
    </source>
</evidence>
<dbReference type="SUPFAM" id="SSF103473">
    <property type="entry name" value="MFS general substrate transporter"/>
    <property type="match status" value="1"/>
</dbReference>
<accession>A0A1W1XB86</accession>
<dbReference type="InterPro" id="IPR024371">
    <property type="entry name" value="AcetylCoA_trans_1-like"/>
</dbReference>
<dbReference type="GO" id="GO:0008521">
    <property type="term" value="F:acetyl-CoA transmembrane transporter activity"/>
    <property type="evidence" value="ECO:0007669"/>
    <property type="project" value="InterPro"/>
</dbReference>
<keyword evidence="2" id="KW-0813">Transport</keyword>
<feature type="transmembrane region" description="Helical" evidence="6">
    <location>
        <begin position="501"/>
        <end position="518"/>
    </location>
</feature>
<dbReference type="Pfam" id="PF13000">
    <property type="entry name" value="Acatn"/>
    <property type="match status" value="1"/>
</dbReference>
<dbReference type="Proteomes" id="UP000192761">
    <property type="component" value="Unassembled WGS sequence"/>
</dbReference>
<keyword evidence="8" id="KW-1185">Reference proteome</keyword>
<feature type="transmembrane region" description="Helical" evidence="6">
    <location>
        <begin position="530"/>
        <end position="550"/>
    </location>
</feature>
<evidence type="ECO:0000256" key="4">
    <source>
        <dbReference type="ARBA" id="ARBA00022989"/>
    </source>
</evidence>
<feature type="transmembrane region" description="Helical" evidence="6">
    <location>
        <begin position="177"/>
        <end position="200"/>
    </location>
</feature>
<dbReference type="Gene3D" id="1.20.1250.20">
    <property type="entry name" value="MFS general substrate transporter like domains"/>
    <property type="match status" value="1"/>
</dbReference>
<dbReference type="STRING" id="1121001.SAMN02745857_01149"/>
<name>A0A1W1XB86_9NEIS</name>
<protein>
    <submittedName>
        <fullName evidence="7">MFS transporter, PAT family, beta-lactamase induction signal transducer AmpG</fullName>
    </submittedName>
</protein>
<feature type="transmembrane region" description="Helical" evidence="6">
    <location>
        <begin position="83"/>
        <end position="100"/>
    </location>
</feature>
<gene>
    <name evidence="7" type="ORF">SAMN02745857_01149</name>
</gene>
<evidence type="ECO:0000313" key="7">
    <source>
        <dbReference type="EMBL" id="SMC21182.1"/>
    </source>
</evidence>
<dbReference type="PANTHER" id="PTHR12778">
    <property type="entry name" value="SOLUTE CARRIER FAMILY 33 ACETYL-COA TRANSPORTER -RELATED"/>
    <property type="match status" value="1"/>
</dbReference>
<feature type="transmembrane region" description="Helical" evidence="6">
    <location>
        <begin position="467"/>
        <end position="494"/>
    </location>
</feature>
<feature type="transmembrane region" description="Helical" evidence="6">
    <location>
        <begin position="344"/>
        <end position="370"/>
    </location>
</feature>
<dbReference type="InterPro" id="IPR036259">
    <property type="entry name" value="MFS_trans_sf"/>
</dbReference>
<dbReference type="EMBL" id="FWXD01000005">
    <property type="protein sequence ID" value="SMC21182.1"/>
    <property type="molecule type" value="Genomic_DNA"/>
</dbReference>
<feature type="transmembrane region" description="Helical" evidence="6">
    <location>
        <begin position="45"/>
        <end position="62"/>
    </location>
</feature>
<dbReference type="GO" id="GO:0035348">
    <property type="term" value="P:acetyl-CoA transmembrane transport"/>
    <property type="evidence" value="ECO:0007669"/>
    <property type="project" value="InterPro"/>
</dbReference>
<dbReference type="RefSeq" id="WP_084089788.1">
    <property type="nucleotide sequence ID" value="NZ_FWXD01000005.1"/>
</dbReference>
<keyword evidence="4 6" id="KW-1133">Transmembrane helix</keyword>
<feature type="transmembrane region" description="Helical" evidence="6">
    <location>
        <begin position="144"/>
        <end position="165"/>
    </location>
</feature>
<dbReference type="AlphaFoldDB" id="A0A1W1XB86"/>
<reference evidence="7 8" key="1">
    <citation type="submission" date="2017-04" db="EMBL/GenBank/DDBJ databases">
        <authorList>
            <person name="Afonso C.L."/>
            <person name="Miller P.J."/>
            <person name="Scott M.A."/>
            <person name="Spackman E."/>
            <person name="Goraichik I."/>
            <person name="Dimitrov K.M."/>
            <person name="Suarez D.L."/>
            <person name="Swayne D.E."/>
        </authorList>
    </citation>
    <scope>NUCLEOTIDE SEQUENCE [LARGE SCALE GENOMIC DNA]</scope>
    <source>
        <strain evidence="7 8">DSM 23236</strain>
    </source>
</reference>
<evidence type="ECO:0000256" key="1">
    <source>
        <dbReference type="ARBA" id="ARBA00004141"/>
    </source>
</evidence>
<evidence type="ECO:0000256" key="5">
    <source>
        <dbReference type="ARBA" id="ARBA00023136"/>
    </source>
</evidence>
<feature type="transmembrane region" description="Helical" evidence="6">
    <location>
        <begin position="234"/>
        <end position="251"/>
    </location>
</feature>
<keyword evidence="3 6" id="KW-0812">Transmembrane</keyword>
<proteinExistence type="predicted"/>
<evidence type="ECO:0000313" key="8">
    <source>
        <dbReference type="Proteomes" id="UP000192761"/>
    </source>
</evidence>
<dbReference type="GO" id="GO:0016020">
    <property type="term" value="C:membrane"/>
    <property type="evidence" value="ECO:0007669"/>
    <property type="project" value="UniProtKB-SubCell"/>
</dbReference>
<evidence type="ECO:0000256" key="3">
    <source>
        <dbReference type="ARBA" id="ARBA00022692"/>
    </source>
</evidence>
<feature type="transmembrane region" description="Helical" evidence="6">
    <location>
        <begin position="302"/>
        <end position="323"/>
    </location>
</feature>
<dbReference type="PANTHER" id="PTHR12778:SF10">
    <property type="entry name" value="MAJOR FACILITATOR SUPERFAMILY DOMAIN-CONTAINING PROTEIN 3"/>
    <property type="match status" value="1"/>
</dbReference>
<comment type="subcellular location">
    <subcellularLocation>
        <location evidence="1">Membrane</location>
        <topology evidence="1">Multi-pass membrane protein</topology>
    </subcellularLocation>
</comment>
<dbReference type="InterPro" id="IPR004752">
    <property type="entry name" value="AmpG_permease/AT-1"/>
</dbReference>
<feature type="transmembrane region" description="Helical" evidence="6">
    <location>
        <begin position="263"/>
        <end position="282"/>
    </location>
</feature>
<keyword evidence="5 6" id="KW-0472">Membrane</keyword>
<feature type="transmembrane region" description="Helical" evidence="6">
    <location>
        <begin position="212"/>
        <end position="228"/>
    </location>
</feature>
<feature type="transmembrane region" description="Helical" evidence="6">
    <location>
        <begin position="106"/>
        <end position="123"/>
    </location>
</feature>
<feature type="transmembrane region" description="Helical" evidence="6">
    <location>
        <begin position="382"/>
        <end position="404"/>
    </location>
</feature>
<sequence length="564" mass="60108">MSWSRYFAAFGNRRMAAILLLGFTSGLPLALTGQAMQSWLTSDGLDLKTIGLLALVGMPYTYKFLWAPLMDRYEPPLFGRRKGWLLLTQAALAILLLAMATLQPALHTGLFALFAVGVAFFSASQDVMVDAYRVDVSHDEERGAAAAIGVFGYRLAMLTSGGVAFVTAEVIGWGRTYAALGVLMAGLAVTTVLLAPRLAYRDNHSAGQFGRFAGTLLLMAAAAVLAAWLRQDVWAPLTAIAAALAVNALLGRRLFSEWQHLNGFLAMLLGAWLGFMLGQHGLITLGALAGWADFTPDSKNNWIGLAFVLVEIGAAVPLALYGARLARFALLITPMQQYFRREHAWAFLLLIVLYKLGDAFAGVLSVAFLQKGVGFSLGEIGVVNKIVGMIATIAGGIIGGLLMVRLKLFRALLVFGVLQNISNIGYWLLAVYGKGWLGSFHLPLPPEVLKIFLSGKTGAGWDGSLDVLLAVSISLENITGGMGTAALVAFLMALCNREASATHYALLSALAAVGRVYVGPTSGYLVASLGWPSFFVLSILAGLPALLLLWRLRGPVARLEAASG</sequence>
<dbReference type="OrthoDB" id="9787815at2"/>